<proteinExistence type="inferred from homology"/>
<dbReference type="Pfam" id="PF01041">
    <property type="entry name" value="DegT_DnrJ_EryC1"/>
    <property type="match status" value="1"/>
</dbReference>
<dbReference type="InterPro" id="IPR000653">
    <property type="entry name" value="DegT/StrS_aminotransferase"/>
</dbReference>
<comment type="similarity">
    <text evidence="1 4">Belongs to the DegT/DnrJ/EryC1 family.</text>
</comment>
<dbReference type="EMBL" id="WWCP01000014">
    <property type="protein sequence ID" value="MYM82960.1"/>
    <property type="molecule type" value="Genomic_DNA"/>
</dbReference>
<dbReference type="PIRSF" id="PIRSF000390">
    <property type="entry name" value="PLP_StrS"/>
    <property type="match status" value="1"/>
</dbReference>
<dbReference type="InterPro" id="IPR015424">
    <property type="entry name" value="PyrdxlP-dep_Trfase"/>
</dbReference>
<evidence type="ECO:0000256" key="4">
    <source>
        <dbReference type="RuleBase" id="RU004508"/>
    </source>
</evidence>
<keyword evidence="5" id="KW-0808">Transferase</keyword>
<name>A0A6L8MIK3_9BURK</name>
<evidence type="ECO:0000256" key="3">
    <source>
        <dbReference type="PIRSR" id="PIRSR000390-2"/>
    </source>
</evidence>
<organism evidence="5 6">
    <name type="scientific">Duganella lactea</name>
    <dbReference type="NCBI Taxonomy" id="2692173"/>
    <lineage>
        <taxon>Bacteria</taxon>
        <taxon>Pseudomonadati</taxon>
        <taxon>Pseudomonadota</taxon>
        <taxon>Betaproteobacteria</taxon>
        <taxon>Burkholderiales</taxon>
        <taxon>Oxalobacteraceae</taxon>
        <taxon>Telluria group</taxon>
        <taxon>Duganella</taxon>
    </lineage>
</organism>
<evidence type="ECO:0000256" key="2">
    <source>
        <dbReference type="PIRSR" id="PIRSR000390-1"/>
    </source>
</evidence>
<evidence type="ECO:0000313" key="5">
    <source>
        <dbReference type="EMBL" id="MYM82960.1"/>
    </source>
</evidence>
<dbReference type="PANTHER" id="PTHR30244">
    <property type="entry name" value="TRANSAMINASE"/>
    <property type="match status" value="1"/>
</dbReference>
<gene>
    <name evidence="5" type="ORF">GTP44_13455</name>
</gene>
<evidence type="ECO:0000256" key="1">
    <source>
        <dbReference type="ARBA" id="ARBA00037999"/>
    </source>
</evidence>
<dbReference type="PANTHER" id="PTHR30244:SF34">
    <property type="entry name" value="DTDP-4-AMINO-4,6-DIDEOXYGALACTOSE TRANSAMINASE"/>
    <property type="match status" value="1"/>
</dbReference>
<dbReference type="GO" id="GO:0008483">
    <property type="term" value="F:transaminase activity"/>
    <property type="evidence" value="ECO:0007669"/>
    <property type="project" value="UniProtKB-KW"/>
</dbReference>
<accession>A0A6L8MIK3</accession>
<dbReference type="AlphaFoldDB" id="A0A6L8MIK3"/>
<dbReference type="InterPro" id="IPR015421">
    <property type="entry name" value="PyrdxlP-dep_Trfase_major"/>
</dbReference>
<dbReference type="RefSeq" id="WP_161019842.1">
    <property type="nucleotide sequence ID" value="NZ_WWCP01000014.1"/>
</dbReference>
<dbReference type="Gene3D" id="3.90.1150.10">
    <property type="entry name" value="Aspartate Aminotransferase, domain 1"/>
    <property type="match status" value="1"/>
</dbReference>
<dbReference type="GO" id="GO:0030170">
    <property type="term" value="F:pyridoxal phosphate binding"/>
    <property type="evidence" value="ECO:0007669"/>
    <property type="project" value="TreeGrafter"/>
</dbReference>
<dbReference type="CDD" id="cd00616">
    <property type="entry name" value="AHBA_syn"/>
    <property type="match status" value="1"/>
</dbReference>
<dbReference type="Gene3D" id="3.40.640.10">
    <property type="entry name" value="Type I PLP-dependent aspartate aminotransferase-like (Major domain)"/>
    <property type="match status" value="1"/>
</dbReference>
<dbReference type="SUPFAM" id="SSF53383">
    <property type="entry name" value="PLP-dependent transferases"/>
    <property type="match status" value="1"/>
</dbReference>
<evidence type="ECO:0000313" key="6">
    <source>
        <dbReference type="Proteomes" id="UP000474565"/>
    </source>
</evidence>
<protein>
    <submittedName>
        <fullName evidence="5">Aminotransferase class I/II-fold pyridoxal phosphate-dependent enzyme</fullName>
    </submittedName>
</protein>
<feature type="active site" description="Proton acceptor" evidence="2">
    <location>
        <position position="199"/>
    </location>
</feature>
<feature type="modified residue" description="N6-(pyridoxal phosphate)lysine" evidence="3">
    <location>
        <position position="199"/>
    </location>
</feature>
<reference evidence="5 6" key="1">
    <citation type="submission" date="2019-12" db="EMBL/GenBank/DDBJ databases">
        <title>Novel species isolated from a subtropical stream in China.</title>
        <authorList>
            <person name="Lu H."/>
        </authorList>
    </citation>
    <scope>NUCLEOTIDE SEQUENCE [LARGE SCALE GENOMIC DNA]</scope>
    <source>
        <strain evidence="5 6">FT50W</strain>
    </source>
</reference>
<dbReference type="Proteomes" id="UP000474565">
    <property type="component" value="Unassembled WGS sequence"/>
</dbReference>
<dbReference type="InterPro" id="IPR015422">
    <property type="entry name" value="PyrdxlP-dep_Trfase_small"/>
</dbReference>
<sequence length="393" mass="42343">MSTATDCPLPPKLPSDSSPAAIQVPFSRPSIEDDDIRAVEEVLRSGWIAYGPHVERLEQALASYVGVPYGVTLNSCTSALEAVLQVSGIRGEVVVPSFTWVAVANAVVNAGAVPVFADIDEATFNLTADSLRTLIGPGTEAVIVPHYGGQPADIAGIKQLCDQHGLLLIEDCAETLGGTRDGIVAGSSGIGCFSFYPTKAITTAMGGAVLSRDAALVAKIRSYATHGLRTSTPVNGSVHRPWERAAEMPGRNLRMPNLLAALGLTQLARLDTLNELRRSAARLYDELLADVPGIVVPSVAPGVRHVYQMYSLRVLDGQRERMLRCLWASGINANIHFDPPIHRQPWYAERDFRSIELPVTERLSGEILTLPIFPSMTRDDIHTVAAVVRKVLI</sequence>
<dbReference type="GO" id="GO:0000271">
    <property type="term" value="P:polysaccharide biosynthetic process"/>
    <property type="evidence" value="ECO:0007669"/>
    <property type="project" value="TreeGrafter"/>
</dbReference>
<keyword evidence="5" id="KW-0032">Aminotransferase</keyword>
<comment type="caution">
    <text evidence="5">The sequence shown here is derived from an EMBL/GenBank/DDBJ whole genome shotgun (WGS) entry which is preliminary data.</text>
</comment>
<keyword evidence="3 4" id="KW-0663">Pyridoxal phosphate</keyword>